<dbReference type="Proteomes" id="UP001732700">
    <property type="component" value="Chromosome 4A"/>
</dbReference>
<keyword evidence="2" id="KW-1185">Reference proteome</keyword>
<dbReference type="EnsemblPlants" id="AVESA.00010b.r2.4AG0597000.1">
    <property type="protein sequence ID" value="AVESA.00010b.r2.4AG0597000.1.CDS"/>
    <property type="gene ID" value="AVESA.00010b.r2.4AG0597000"/>
</dbReference>
<organism evidence="1 2">
    <name type="scientific">Avena sativa</name>
    <name type="common">Oat</name>
    <dbReference type="NCBI Taxonomy" id="4498"/>
    <lineage>
        <taxon>Eukaryota</taxon>
        <taxon>Viridiplantae</taxon>
        <taxon>Streptophyta</taxon>
        <taxon>Embryophyta</taxon>
        <taxon>Tracheophyta</taxon>
        <taxon>Spermatophyta</taxon>
        <taxon>Magnoliopsida</taxon>
        <taxon>Liliopsida</taxon>
        <taxon>Poales</taxon>
        <taxon>Poaceae</taxon>
        <taxon>BOP clade</taxon>
        <taxon>Pooideae</taxon>
        <taxon>Poodae</taxon>
        <taxon>Poeae</taxon>
        <taxon>Poeae Chloroplast Group 1 (Aveneae type)</taxon>
        <taxon>Aveninae</taxon>
        <taxon>Avena</taxon>
    </lineage>
</organism>
<name>A0ACD5W800_AVESA</name>
<proteinExistence type="predicted"/>
<sequence length="688" mass="78313">MSYVSYFERRKDATRFIMHDLVHDLARSVMAKEYNLKGPNCRYAWLTNCSQPLKSFTNSPAKIRALHFAHKVSSSDAFSTAKHIRVLDLSIECRHDLTVSIGELKQLRYLSCSCGQARINPRCIGMLSKLNYLRICFDGLRVLPESIGEMKGLMHLDLSGCWKLKLLPLSFTKIRELVHLDLSGCRGVSGIPKALDGLTKLQHLNLSGCENLRGFPDAIVNLTELRYVNLSNCLRHIFDSSRDQTESFIDRICTLPNMKQLDLSQNNYPLIIPDSASHLTKLVLYGCRQIIRLPEWVDNMHGCTMLQEFTLCAGDTESSSNIYLLEHASPAKLTISRLENVKSLEEAHSINLSEKQTILELNLWWTEGANRSVGDMELLTELVPPTPLQRFKIGGYCSVVFPDWLMHTSNHLPNLVNLTMENLPNCKSLPPLGQLPNLQELVLDSMESLEEWDTSYLSIEDSVNELKKVHIFSCPKLRIKPHLPRAVSWFIKNSDNVLLSARESVPHIDCLTAGGTNVPLHQWSFLHHLLSLRHLCIDDCSNLTISPEISGALHSLKSLAIYRCDHAGLEELFGELTSLRNLTIWDHLKLEELPYNMRQLTKLQSLTLIGCPNLRQLPQWLGELASLEKLYIRSCGAIMTLPESIQEFTNLQELKISNCNPELYKWCNADENRRKLAHIERMNITLRM</sequence>
<reference evidence="1" key="2">
    <citation type="submission" date="2025-09" db="UniProtKB">
        <authorList>
            <consortium name="EnsemblPlants"/>
        </authorList>
    </citation>
    <scope>IDENTIFICATION</scope>
</reference>
<protein>
    <submittedName>
        <fullName evidence="1">Uncharacterized protein</fullName>
    </submittedName>
</protein>
<reference evidence="1" key="1">
    <citation type="submission" date="2021-05" db="EMBL/GenBank/DDBJ databases">
        <authorList>
            <person name="Scholz U."/>
            <person name="Mascher M."/>
            <person name="Fiebig A."/>
        </authorList>
    </citation>
    <scope>NUCLEOTIDE SEQUENCE [LARGE SCALE GENOMIC DNA]</scope>
</reference>
<evidence type="ECO:0000313" key="2">
    <source>
        <dbReference type="Proteomes" id="UP001732700"/>
    </source>
</evidence>
<accession>A0ACD5W800</accession>
<evidence type="ECO:0000313" key="1">
    <source>
        <dbReference type="EnsemblPlants" id="AVESA.00010b.r2.4AG0597000.1.CDS"/>
    </source>
</evidence>